<evidence type="ECO:0000313" key="3">
    <source>
        <dbReference type="Proteomes" id="UP000256708"/>
    </source>
</evidence>
<organism evidence="2 3">
    <name type="scientific">Pontibacter diazotrophicus</name>
    <dbReference type="NCBI Taxonomy" id="1400979"/>
    <lineage>
        <taxon>Bacteria</taxon>
        <taxon>Pseudomonadati</taxon>
        <taxon>Bacteroidota</taxon>
        <taxon>Cytophagia</taxon>
        <taxon>Cytophagales</taxon>
        <taxon>Hymenobacteraceae</taxon>
        <taxon>Pontibacter</taxon>
    </lineage>
</organism>
<sequence>MPPPGGTAGCLIGKYRNRNLRQFTAPGKAGTGNDWVLVEDDASQAFTRLGIITYHKYD</sequence>
<protein>
    <recommendedName>
        <fullName evidence="1">Putative collagen-binding domain-containing protein</fullName>
    </recommendedName>
</protein>
<dbReference type="Proteomes" id="UP000256708">
    <property type="component" value="Unassembled WGS sequence"/>
</dbReference>
<dbReference type="EMBL" id="QRGR01000041">
    <property type="protein sequence ID" value="RDV11489.1"/>
    <property type="molecule type" value="Genomic_DNA"/>
</dbReference>
<reference evidence="3" key="1">
    <citation type="submission" date="2018-08" db="EMBL/GenBank/DDBJ databases">
        <authorList>
            <person name="Liu Z.-W."/>
            <person name="Du Z.-J."/>
        </authorList>
    </citation>
    <scope>NUCLEOTIDE SEQUENCE [LARGE SCALE GENOMIC DNA]</scope>
    <source>
        <strain evidence="3">H4X</strain>
    </source>
</reference>
<dbReference type="Pfam" id="PF12904">
    <property type="entry name" value="Collagen_bind_2"/>
    <property type="match status" value="1"/>
</dbReference>
<dbReference type="InterPro" id="IPR024749">
    <property type="entry name" value="Collagen-bd_put"/>
</dbReference>
<gene>
    <name evidence="2" type="ORF">DXT99_24460</name>
</gene>
<evidence type="ECO:0000313" key="2">
    <source>
        <dbReference type="EMBL" id="RDV11489.1"/>
    </source>
</evidence>
<evidence type="ECO:0000259" key="1">
    <source>
        <dbReference type="Pfam" id="PF12904"/>
    </source>
</evidence>
<comment type="caution">
    <text evidence="2">The sequence shown here is derived from an EMBL/GenBank/DDBJ whole genome shotgun (WGS) entry which is preliminary data.</text>
</comment>
<feature type="domain" description="Putative collagen-binding" evidence="1">
    <location>
        <begin position="11"/>
        <end position="38"/>
    </location>
</feature>
<accession>A0A3D8L222</accession>
<name>A0A3D8L222_9BACT</name>
<dbReference type="AlphaFoldDB" id="A0A3D8L222"/>
<dbReference type="RefSeq" id="WP_115568223.1">
    <property type="nucleotide sequence ID" value="NZ_QRGR01000041.1"/>
</dbReference>
<keyword evidence="3" id="KW-1185">Reference proteome</keyword>
<proteinExistence type="predicted"/>